<reference evidence="1 2" key="1">
    <citation type="journal article" date="2014" name="PLoS Genet.">
        <title>The Genome of Spironucleus salmonicida Highlights a Fish Pathogen Adapted to Fluctuating Environments.</title>
        <authorList>
            <person name="Xu F."/>
            <person name="Jerlstrom-Hultqvist J."/>
            <person name="Einarsson E."/>
            <person name="Astvaldsson A."/>
            <person name="Svard S.G."/>
            <person name="Andersson J.O."/>
        </authorList>
    </citation>
    <scope>NUCLEOTIDE SEQUENCE</scope>
    <source>
        <strain evidence="2">ATCC 50377</strain>
    </source>
</reference>
<evidence type="ECO:0000313" key="1">
    <source>
        <dbReference type="EMBL" id="EST49020.1"/>
    </source>
</evidence>
<dbReference type="EMBL" id="KI545966">
    <property type="protein sequence ID" value="EST49020.1"/>
    <property type="molecule type" value="Genomic_DNA"/>
</dbReference>
<organism evidence="1">
    <name type="scientific">Spironucleus salmonicida</name>
    <dbReference type="NCBI Taxonomy" id="348837"/>
    <lineage>
        <taxon>Eukaryota</taxon>
        <taxon>Metamonada</taxon>
        <taxon>Diplomonadida</taxon>
        <taxon>Hexamitidae</taxon>
        <taxon>Hexamitinae</taxon>
        <taxon>Spironucleus</taxon>
    </lineage>
</organism>
<dbReference type="EMBL" id="AUWU02000004">
    <property type="protein sequence ID" value="KAH0574190.1"/>
    <property type="molecule type" value="Genomic_DNA"/>
</dbReference>
<proteinExistence type="predicted"/>
<protein>
    <submittedName>
        <fullName evidence="1">Uncharacterized protein</fullName>
    </submittedName>
</protein>
<reference evidence="2" key="2">
    <citation type="submission" date="2020-12" db="EMBL/GenBank/DDBJ databases">
        <title>New Spironucleus salmonicida genome in near-complete chromosomes.</title>
        <authorList>
            <person name="Xu F."/>
            <person name="Kurt Z."/>
            <person name="Jimenez-Gonzalez A."/>
            <person name="Astvaldsson A."/>
            <person name="Andersson J.O."/>
            <person name="Svard S.G."/>
        </authorList>
    </citation>
    <scope>NUCLEOTIDE SEQUENCE</scope>
    <source>
        <strain evidence="2">ATCC 50377</strain>
    </source>
</reference>
<name>V6LWQ8_9EUKA</name>
<dbReference type="Proteomes" id="UP000018208">
    <property type="component" value="Unassembled WGS sequence"/>
</dbReference>
<evidence type="ECO:0000313" key="2">
    <source>
        <dbReference type="EMBL" id="KAH0574190.1"/>
    </source>
</evidence>
<accession>V6LWQ8</accession>
<sequence>MRIKLKLKDFKTQLRRHYTLPPIQPQLNIQPQNTLSVEISQKDSFQLSITTMSLKSLAELSIE</sequence>
<keyword evidence="3" id="KW-1185">Reference proteome</keyword>
<evidence type="ECO:0000313" key="3">
    <source>
        <dbReference type="Proteomes" id="UP000018208"/>
    </source>
</evidence>
<dbReference type="VEuPathDB" id="GiardiaDB:SS50377_24137"/>
<dbReference type="AlphaFoldDB" id="V6LWQ8"/>
<gene>
    <name evidence="1" type="ORF">SS50377_10712</name>
    <name evidence="2" type="ORF">SS50377_24137</name>
</gene>